<proteinExistence type="predicted"/>
<dbReference type="InterPro" id="IPR046342">
    <property type="entry name" value="CBS_dom_sf"/>
</dbReference>
<keyword evidence="1 2" id="KW-0129">CBS domain</keyword>
<evidence type="ECO:0000313" key="4">
    <source>
        <dbReference type="EMBL" id="OGI57172.1"/>
    </source>
</evidence>
<dbReference type="PANTHER" id="PTHR43080:SF2">
    <property type="entry name" value="CBS DOMAIN-CONTAINING PROTEIN"/>
    <property type="match status" value="1"/>
</dbReference>
<gene>
    <name evidence="4" type="ORF">A2V58_01330</name>
</gene>
<keyword evidence="4" id="KW-0418">Kinase</keyword>
<sequence>MPIGEICNREVIFATRANTITEAAELMRHHHVGDLVVVEEKSGQRVPVGMLTDRDLVIEILAKNVTLGDVTVGDIMSVDLVAARETDGIYETIQLMRAKGIRRLPVVNPRGGLEGIVSVDDLLELLAEEISGLARLVSREQQREKKTRP</sequence>
<organism evidence="4 5">
    <name type="scientific">Candidatus Muproteobacteria bacterium RBG_19FT_COMBO_61_10</name>
    <dbReference type="NCBI Taxonomy" id="1817761"/>
    <lineage>
        <taxon>Bacteria</taxon>
        <taxon>Pseudomonadati</taxon>
        <taxon>Pseudomonadota</taxon>
        <taxon>Candidatus Muproteobacteria</taxon>
    </lineage>
</organism>
<dbReference type="AlphaFoldDB" id="A0A1F6UIQ5"/>
<protein>
    <submittedName>
        <fullName evidence="4">Histidine kinase</fullName>
    </submittedName>
</protein>
<dbReference type="InterPro" id="IPR000644">
    <property type="entry name" value="CBS_dom"/>
</dbReference>
<evidence type="ECO:0000256" key="2">
    <source>
        <dbReference type="PROSITE-ProRule" id="PRU00703"/>
    </source>
</evidence>
<dbReference type="SMART" id="SM00116">
    <property type="entry name" value="CBS"/>
    <property type="match status" value="2"/>
</dbReference>
<dbReference type="SUPFAM" id="SSF54631">
    <property type="entry name" value="CBS-domain pair"/>
    <property type="match status" value="1"/>
</dbReference>
<evidence type="ECO:0000313" key="5">
    <source>
        <dbReference type="Proteomes" id="UP000177950"/>
    </source>
</evidence>
<dbReference type="PROSITE" id="PS51371">
    <property type="entry name" value="CBS"/>
    <property type="match status" value="2"/>
</dbReference>
<dbReference type="PANTHER" id="PTHR43080">
    <property type="entry name" value="CBS DOMAIN-CONTAINING PROTEIN CBSX3, MITOCHONDRIAL"/>
    <property type="match status" value="1"/>
</dbReference>
<comment type="caution">
    <text evidence="4">The sequence shown here is derived from an EMBL/GenBank/DDBJ whole genome shotgun (WGS) entry which is preliminary data.</text>
</comment>
<dbReference type="Proteomes" id="UP000177950">
    <property type="component" value="Unassembled WGS sequence"/>
</dbReference>
<dbReference type="EMBL" id="MFSV01000147">
    <property type="protein sequence ID" value="OGI57172.1"/>
    <property type="molecule type" value="Genomic_DNA"/>
</dbReference>
<dbReference type="InterPro" id="IPR051257">
    <property type="entry name" value="Diverse_CBS-Domain"/>
</dbReference>
<name>A0A1F6UIQ5_9PROT</name>
<dbReference type="Pfam" id="PF00571">
    <property type="entry name" value="CBS"/>
    <property type="match status" value="2"/>
</dbReference>
<evidence type="ECO:0000256" key="1">
    <source>
        <dbReference type="ARBA" id="ARBA00023122"/>
    </source>
</evidence>
<dbReference type="CDD" id="cd17775">
    <property type="entry name" value="CBS_pair_bact_arch"/>
    <property type="match status" value="1"/>
</dbReference>
<accession>A0A1F6UIQ5</accession>
<keyword evidence="4" id="KW-0808">Transferase</keyword>
<evidence type="ECO:0000259" key="3">
    <source>
        <dbReference type="PROSITE" id="PS51371"/>
    </source>
</evidence>
<reference evidence="4 5" key="1">
    <citation type="journal article" date="2016" name="Nat. Commun.">
        <title>Thousands of microbial genomes shed light on interconnected biogeochemical processes in an aquifer system.</title>
        <authorList>
            <person name="Anantharaman K."/>
            <person name="Brown C.T."/>
            <person name="Hug L.A."/>
            <person name="Sharon I."/>
            <person name="Castelle C.J."/>
            <person name="Probst A.J."/>
            <person name="Thomas B.C."/>
            <person name="Singh A."/>
            <person name="Wilkins M.J."/>
            <person name="Karaoz U."/>
            <person name="Brodie E.L."/>
            <person name="Williams K.H."/>
            <person name="Hubbard S.S."/>
            <person name="Banfield J.F."/>
        </authorList>
    </citation>
    <scope>NUCLEOTIDE SEQUENCE [LARGE SCALE GENOMIC DNA]</scope>
</reference>
<feature type="domain" description="CBS" evidence="3">
    <location>
        <begin position="76"/>
        <end position="132"/>
    </location>
</feature>
<dbReference type="Gene3D" id="3.10.580.10">
    <property type="entry name" value="CBS-domain"/>
    <property type="match status" value="1"/>
</dbReference>
<dbReference type="GO" id="GO:0016301">
    <property type="term" value="F:kinase activity"/>
    <property type="evidence" value="ECO:0007669"/>
    <property type="project" value="UniProtKB-KW"/>
</dbReference>
<feature type="domain" description="CBS" evidence="3">
    <location>
        <begin position="7"/>
        <end position="67"/>
    </location>
</feature>